<dbReference type="PROSITE" id="PS50846">
    <property type="entry name" value="HMA_2"/>
    <property type="match status" value="1"/>
</dbReference>
<organism evidence="2 3">
    <name type="scientific">Sungkyunkwania multivorans</name>
    <dbReference type="NCBI Taxonomy" id="1173618"/>
    <lineage>
        <taxon>Bacteria</taxon>
        <taxon>Pseudomonadati</taxon>
        <taxon>Bacteroidota</taxon>
        <taxon>Flavobacteriia</taxon>
        <taxon>Flavobacteriales</taxon>
        <taxon>Flavobacteriaceae</taxon>
        <taxon>Sungkyunkwania</taxon>
    </lineage>
</organism>
<reference evidence="3" key="1">
    <citation type="journal article" date="2019" name="Int. J. Syst. Evol. Microbiol.">
        <title>The Global Catalogue of Microorganisms (GCM) 10K type strain sequencing project: providing services to taxonomists for standard genome sequencing and annotation.</title>
        <authorList>
            <consortium name="The Broad Institute Genomics Platform"/>
            <consortium name="The Broad Institute Genome Sequencing Center for Infectious Disease"/>
            <person name="Wu L."/>
            <person name="Ma J."/>
        </authorList>
    </citation>
    <scope>NUCLEOTIDE SEQUENCE [LARGE SCALE GENOMIC DNA]</scope>
    <source>
        <strain evidence="3">CCUG 62952</strain>
    </source>
</reference>
<dbReference type="InterPro" id="IPR006121">
    <property type="entry name" value="HMA_dom"/>
</dbReference>
<comment type="caution">
    <text evidence="2">The sequence shown here is derived from an EMBL/GenBank/DDBJ whole genome shotgun (WGS) entry which is preliminary data.</text>
</comment>
<dbReference type="PROSITE" id="PS51257">
    <property type="entry name" value="PROKAR_LIPOPROTEIN"/>
    <property type="match status" value="1"/>
</dbReference>
<dbReference type="Gene3D" id="3.30.70.100">
    <property type="match status" value="1"/>
</dbReference>
<feature type="domain" description="HMA" evidence="1">
    <location>
        <begin position="48"/>
        <end position="115"/>
    </location>
</feature>
<accession>A0ABW3D373</accession>
<protein>
    <submittedName>
        <fullName evidence="2">Heavy-metal-associated domain-containing protein</fullName>
    </submittedName>
</protein>
<dbReference type="RefSeq" id="WP_386409580.1">
    <property type="nucleotide sequence ID" value="NZ_JBHTJH010000017.1"/>
</dbReference>
<gene>
    <name evidence="2" type="ORF">ACFQ1M_14840</name>
</gene>
<evidence type="ECO:0000313" key="3">
    <source>
        <dbReference type="Proteomes" id="UP001596978"/>
    </source>
</evidence>
<dbReference type="SUPFAM" id="SSF55008">
    <property type="entry name" value="HMA, heavy metal-associated domain"/>
    <property type="match status" value="1"/>
</dbReference>
<name>A0ABW3D373_9FLAO</name>
<evidence type="ECO:0000259" key="1">
    <source>
        <dbReference type="PROSITE" id="PS50846"/>
    </source>
</evidence>
<dbReference type="CDD" id="cd00371">
    <property type="entry name" value="HMA"/>
    <property type="match status" value="1"/>
</dbReference>
<dbReference type="Proteomes" id="UP001596978">
    <property type="component" value="Unassembled WGS sequence"/>
</dbReference>
<evidence type="ECO:0000313" key="2">
    <source>
        <dbReference type="EMBL" id="MFD0863490.1"/>
    </source>
</evidence>
<dbReference type="EMBL" id="JBHTJH010000017">
    <property type="protein sequence ID" value="MFD0863490.1"/>
    <property type="molecule type" value="Genomic_DNA"/>
</dbReference>
<dbReference type="Pfam" id="PF00403">
    <property type="entry name" value="HMA"/>
    <property type="match status" value="1"/>
</dbReference>
<proteinExistence type="predicted"/>
<sequence>MMFKKVAVLVFGTILFTACKNDSNTPEVKTVATPTEIAKVEISPENLAKAEFKIDGMTCAIGCAATIQKNLAKMEGVESAKVDFDKKLAMVSYDKTTVGFDDLAMTVTKTAEIYKVSDMKSVDEFGKDNGEKKECPADCKKECCKDKTKSDKKECAADCKKACCAKKA</sequence>
<dbReference type="InterPro" id="IPR036163">
    <property type="entry name" value="HMA_dom_sf"/>
</dbReference>
<keyword evidence="3" id="KW-1185">Reference proteome</keyword>